<feature type="region of interest" description="Disordered" evidence="1">
    <location>
        <begin position="368"/>
        <end position="397"/>
    </location>
</feature>
<feature type="region of interest" description="Disordered" evidence="1">
    <location>
        <begin position="123"/>
        <end position="264"/>
    </location>
</feature>
<dbReference type="RefSeq" id="WP_345017395.1">
    <property type="nucleotide sequence ID" value="NZ_BAABDO010000006.1"/>
</dbReference>
<feature type="compositionally biased region" description="Low complexity" evidence="1">
    <location>
        <begin position="50"/>
        <end position="74"/>
    </location>
</feature>
<feature type="compositionally biased region" description="Low complexity" evidence="1">
    <location>
        <begin position="26"/>
        <end position="42"/>
    </location>
</feature>
<feature type="compositionally biased region" description="Low complexity" evidence="1">
    <location>
        <begin position="240"/>
        <end position="255"/>
    </location>
</feature>
<protein>
    <submittedName>
        <fullName evidence="2">Uncharacterized protein</fullName>
    </submittedName>
</protein>
<dbReference type="Proteomes" id="UP001500266">
    <property type="component" value="Unassembled WGS sequence"/>
</dbReference>
<feature type="region of interest" description="Disordered" evidence="1">
    <location>
        <begin position="26"/>
        <end position="86"/>
    </location>
</feature>
<proteinExistence type="predicted"/>
<feature type="compositionally biased region" description="Low complexity" evidence="1">
    <location>
        <begin position="224"/>
        <end position="233"/>
    </location>
</feature>
<reference evidence="3" key="1">
    <citation type="journal article" date="2019" name="Int. J. Syst. Evol. Microbiol.">
        <title>The Global Catalogue of Microorganisms (GCM) 10K type strain sequencing project: providing services to taxonomists for standard genome sequencing and annotation.</title>
        <authorList>
            <consortium name="The Broad Institute Genomics Platform"/>
            <consortium name="The Broad Institute Genome Sequencing Center for Infectious Disease"/>
            <person name="Wu L."/>
            <person name="Ma J."/>
        </authorList>
    </citation>
    <scope>NUCLEOTIDE SEQUENCE [LARGE SCALE GENOMIC DNA]</scope>
    <source>
        <strain evidence="3">JCM 17316</strain>
    </source>
</reference>
<evidence type="ECO:0000313" key="2">
    <source>
        <dbReference type="EMBL" id="GAA4130191.1"/>
    </source>
</evidence>
<dbReference type="EMBL" id="BAABDO010000006">
    <property type="protein sequence ID" value="GAA4130191.1"/>
    <property type="molecule type" value="Genomic_DNA"/>
</dbReference>
<name>A0ABP7Y3Y6_9ACTN</name>
<feature type="compositionally biased region" description="Low complexity" evidence="1">
    <location>
        <begin position="146"/>
        <end position="174"/>
    </location>
</feature>
<organism evidence="2 3">
    <name type="scientific">Actinomadura keratinilytica</name>
    <dbReference type="NCBI Taxonomy" id="547461"/>
    <lineage>
        <taxon>Bacteria</taxon>
        <taxon>Bacillati</taxon>
        <taxon>Actinomycetota</taxon>
        <taxon>Actinomycetes</taxon>
        <taxon>Streptosporangiales</taxon>
        <taxon>Thermomonosporaceae</taxon>
        <taxon>Actinomadura</taxon>
    </lineage>
</organism>
<comment type="caution">
    <text evidence="2">The sequence shown here is derived from an EMBL/GenBank/DDBJ whole genome shotgun (WGS) entry which is preliminary data.</text>
</comment>
<accession>A0ABP7Y3Y6</accession>
<feature type="compositionally biased region" description="Pro residues" evidence="1">
    <location>
        <begin position="134"/>
        <end position="145"/>
    </location>
</feature>
<keyword evidence="3" id="KW-1185">Reference proteome</keyword>
<evidence type="ECO:0000256" key="1">
    <source>
        <dbReference type="SAM" id="MobiDB-lite"/>
    </source>
</evidence>
<gene>
    <name evidence="2" type="ORF">GCM10022416_07470</name>
</gene>
<feature type="compositionally biased region" description="Low complexity" evidence="1">
    <location>
        <begin position="373"/>
        <end position="397"/>
    </location>
</feature>
<sequence length="543" mass="54192">MQCPTCGTNTPGTPGTCPNCHAPLGAPANGPLGAPVVGGPAATGETAVIPAPSAAPAAPSAASSDGPPVSPSASTGPSAPVGADPETTSAWAFDAADVAEAAPPPKTPAGGAPTVVVPAVAPADAHTPSNGFTPPAPPAPAPAPAEPASAPAPAEAASIESAPSAPAPSAADAPAAPPSAPAAPKEGGDAQDAAGPHDPTAPEPIIPESWFAQPKAPKEKPDEQGQAAQAQPAQQPPPAWGMAAAPPADNAPHGATAVLDVNAPQPPAPPTLMDQGMYANQAPGIPPGAAVGGPNYGGPFHNPAAGQFTHPIQGADTAPPGFPPYPADPNAKAKKGVSKPLLITVSGLVVAALVSVSLVMFSKDDTKSQQPVANSASPSPAKTAAQQPTTPAAATMQSQAREVNAILLASRDTHNQLKRAVGAAGSCKTLPQAMAGFQTVKTRRTNQLRRTQALKLDKVPNGERLRASMRQAFQASLEADQALITWGQRAQRNCRGKPRPAVNRASGRMAAERKAIIAKRRLVAIWNPIARQAGLPHRIAANL</sequence>
<evidence type="ECO:0000313" key="3">
    <source>
        <dbReference type="Proteomes" id="UP001500266"/>
    </source>
</evidence>